<comment type="caution">
    <text evidence="9">The sequence shown here is derived from an EMBL/GenBank/DDBJ whole genome shotgun (WGS) entry which is preliminary data.</text>
</comment>
<dbReference type="SUPFAM" id="SSF51445">
    <property type="entry name" value="(Trans)glycosidases"/>
    <property type="match status" value="1"/>
</dbReference>
<dbReference type="PANTHER" id="PTHR10030:SF37">
    <property type="entry name" value="ALPHA-L-FUCOSIDASE-RELATED"/>
    <property type="match status" value="1"/>
</dbReference>
<dbReference type="Pfam" id="PF01120">
    <property type="entry name" value="Alpha_L_fucos"/>
    <property type="match status" value="1"/>
</dbReference>
<protein>
    <recommendedName>
        <fullName evidence="2">alpha-L-fucosidase</fullName>
        <ecNumber evidence="2">3.2.1.51</ecNumber>
    </recommendedName>
</protein>
<dbReference type="InterPro" id="IPR000421">
    <property type="entry name" value="FA58C"/>
</dbReference>
<evidence type="ECO:0000256" key="2">
    <source>
        <dbReference type="ARBA" id="ARBA00012662"/>
    </source>
</evidence>
<dbReference type="EMBL" id="BAABHJ010000026">
    <property type="protein sequence ID" value="GAA4614316.1"/>
    <property type="molecule type" value="Genomic_DNA"/>
</dbReference>
<dbReference type="PANTHER" id="PTHR10030">
    <property type="entry name" value="ALPHA-L-FUCOSIDASE"/>
    <property type="match status" value="1"/>
</dbReference>
<name>A0ABP8TU97_9ACTN</name>
<dbReference type="InterPro" id="IPR006311">
    <property type="entry name" value="TAT_signal"/>
</dbReference>
<evidence type="ECO:0000256" key="5">
    <source>
        <dbReference type="ARBA" id="ARBA00023295"/>
    </source>
</evidence>
<evidence type="ECO:0000256" key="7">
    <source>
        <dbReference type="SAM" id="SignalP"/>
    </source>
</evidence>
<dbReference type="InterPro" id="IPR008979">
    <property type="entry name" value="Galactose-bd-like_sf"/>
</dbReference>
<dbReference type="EC" id="3.2.1.51" evidence="2"/>
<evidence type="ECO:0000256" key="1">
    <source>
        <dbReference type="ARBA" id="ARBA00007951"/>
    </source>
</evidence>
<keyword evidence="4" id="KW-0378">Hydrolase</keyword>
<feature type="signal peptide" evidence="7">
    <location>
        <begin position="1"/>
        <end position="32"/>
    </location>
</feature>
<evidence type="ECO:0000256" key="6">
    <source>
        <dbReference type="SAM" id="MobiDB-lite"/>
    </source>
</evidence>
<evidence type="ECO:0000313" key="10">
    <source>
        <dbReference type="Proteomes" id="UP001500212"/>
    </source>
</evidence>
<dbReference type="Pfam" id="PF00754">
    <property type="entry name" value="F5_F8_type_C"/>
    <property type="match status" value="1"/>
</dbReference>
<keyword evidence="10" id="KW-1185">Reference proteome</keyword>
<evidence type="ECO:0000259" key="8">
    <source>
        <dbReference type="PROSITE" id="PS50022"/>
    </source>
</evidence>
<evidence type="ECO:0000313" key="9">
    <source>
        <dbReference type="EMBL" id="GAA4614316.1"/>
    </source>
</evidence>
<keyword evidence="3 7" id="KW-0732">Signal</keyword>
<evidence type="ECO:0000256" key="4">
    <source>
        <dbReference type="ARBA" id="ARBA00022801"/>
    </source>
</evidence>
<organism evidence="9 10">
    <name type="scientific">Actinoallomurus liliacearum</name>
    <dbReference type="NCBI Taxonomy" id="1080073"/>
    <lineage>
        <taxon>Bacteria</taxon>
        <taxon>Bacillati</taxon>
        <taxon>Actinomycetota</taxon>
        <taxon>Actinomycetes</taxon>
        <taxon>Streptosporangiales</taxon>
        <taxon>Thermomonosporaceae</taxon>
        <taxon>Actinoallomurus</taxon>
    </lineage>
</organism>
<evidence type="ECO:0000256" key="3">
    <source>
        <dbReference type="ARBA" id="ARBA00022729"/>
    </source>
</evidence>
<dbReference type="SMART" id="SM00812">
    <property type="entry name" value="Alpha_L_fucos"/>
    <property type="match status" value="1"/>
</dbReference>
<dbReference type="PROSITE" id="PS51318">
    <property type="entry name" value="TAT"/>
    <property type="match status" value="1"/>
</dbReference>
<dbReference type="PROSITE" id="PS50022">
    <property type="entry name" value="FA58C_3"/>
    <property type="match status" value="1"/>
</dbReference>
<reference evidence="10" key="1">
    <citation type="journal article" date="2019" name="Int. J. Syst. Evol. Microbiol.">
        <title>The Global Catalogue of Microorganisms (GCM) 10K type strain sequencing project: providing services to taxonomists for standard genome sequencing and annotation.</title>
        <authorList>
            <consortium name="The Broad Institute Genomics Platform"/>
            <consortium name="The Broad Institute Genome Sequencing Center for Infectious Disease"/>
            <person name="Wu L."/>
            <person name="Ma J."/>
        </authorList>
    </citation>
    <scope>NUCLEOTIDE SEQUENCE [LARGE SCALE GENOMIC DNA]</scope>
    <source>
        <strain evidence="10">JCM 17938</strain>
    </source>
</reference>
<dbReference type="Gene3D" id="2.60.120.260">
    <property type="entry name" value="Galactose-binding domain-like"/>
    <property type="match status" value="1"/>
</dbReference>
<proteinExistence type="inferred from homology"/>
<dbReference type="Proteomes" id="UP001500212">
    <property type="component" value="Unassembled WGS sequence"/>
</dbReference>
<keyword evidence="5" id="KW-0326">Glycosidase</keyword>
<dbReference type="InterPro" id="IPR017853">
    <property type="entry name" value="GH"/>
</dbReference>
<dbReference type="RefSeq" id="WP_345362626.1">
    <property type="nucleotide sequence ID" value="NZ_BAABHJ010000026.1"/>
</dbReference>
<gene>
    <name evidence="9" type="ORF">GCM10023195_62420</name>
</gene>
<accession>A0ABP8TU97</accession>
<feature type="chain" id="PRO_5046105021" description="alpha-L-fucosidase" evidence="7">
    <location>
        <begin position="33"/>
        <end position="504"/>
    </location>
</feature>
<comment type="similarity">
    <text evidence="1">Belongs to the glycosyl hydrolase 29 family.</text>
</comment>
<feature type="region of interest" description="Disordered" evidence="6">
    <location>
        <begin position="333"/>
        <end position="353"/>
    </location>
</feature>
<dbReference type="SUPFAM" id="SSF49785">
    <property type="entry name" value="Galactose-binding domain-like"/>
    <property type="match status" value="1"/>
</dbReference>
<sequence length="504" mass="55407">MTSSPSRRAFLAATATAAGAAALPLTATGAAAAPLAHRGNRYALQRRFVDWRFGMFLHFNMGTFHDAEWVDPDQDPLSFNPAKLDCGQWADAAKAAGMRFAVLTAKHHDGFCLWPSKYTRYSVASSPVKRDIVGEYMDAFRSRGITPCLYFSIWDRTNGVGPKGFDDDPPITRANIEFVKNQLTELLAHYGRIPLLLFDGWAWHWAFGQQTLPFAEIREHVAALQPDCLVLDLNGLTVPWHSELLFFEEPKGGVFCPPGNTYAASQGQTISPSGWFWHPSTPTDLITTDQLVDGHLKVLESRYATFILNCPPNTDGLLDDSVVATLREVGRRWRPDRSRPPLPAQPDVLRHPVTPVSATATSGDAAKAIDGHSDYGWNGEADQTLWTSTGPLPQAITLDLGRRYSGLDTFTYLPRQDTVTPYSFDEFVTTGTITAYRISVSVDGTTFKEVAKGTWAADHALKHVRFRPATARYVRLEALSAVGGDVAIAGQLDCGGTDRKPRPA</sequence>
<dbReference type="InterPro" id="IPR057739">
    <property type="entry name" value="Glyco_hydro_29_N"/>
</dbReference>
<feature type="domain" description="F5/8 type C" evidence="8">
    <location>
        <begin position="337"/>
        <end position="497"/>
    </location>
</feature>
<dbReference type="InterPro" id="IPR000933">
    <property type="entry name" value="Glyco_hydro_29"/>
</dbReference>
<dbReference type="Gene3D" id="3.20.20.80">
    <property type="entry name" value="Glycosidases"/>
    <property type="match status" value="1"/>
</dbReference>